<dbReference type="AlphaFoldDB" id="A0A5C6ZXL8"/>
<dbReference type="RefSeq" id="WP_146932382.1">
    <property type="nucleotide sequence ID" value="NZ_CBCSHZ010000011.1"/>
</dbReference>
<organism evidence="3 4">
    <name type="scientific">Gillisia hiemivivida</name>
    <dbReference type="NCBI Taxonomy" id="291190"/>
    <lineage>
        <taxon>Bacteria</taxon>
        <taxon>Pseudomonadati</taxon>
        <taxon>Bacteroidota</taxon>
        <taxon>Flavobacteriia</taxon>
        <taxon>Flavobacteriales</taxon>
        <taxon>Flavobacteriaceae</taxon>
        <taxon>Gillisia</taxon>
    </lineage>
</organism>
<proteinExistence type="predicted"/>
<sequence>MQYITVYRTFDSGELSIIRHRFEDEDLDVKVLDETTNSAAGIAGMGANGVRIQVIEPQVPTARKLLKELGFTGLTISDRSKEPKNPARKWIVVLLAILILILVSFLIMWFMNPN</sequence>
<dbReference type="OrthoDB" id="1452268at2"/>
<dbReference type="SUPFAM" id="SSF54913">
    <property type="entry name" value="GlnB-like"/>
    <property type="match status" value="1"/>
</dbReference>
<dbReference type="Proteomes" id="UP000321367">
    <property type="component" value="Unassembled WGS sequence"/>
</dbReference>
<dbReference type="Gene3D" id="3.30.70.790">
    <property type="entry name" value="UreE, C-terminal domain"/>
    <property type="match status" value="1"/>
</dbReference>
<evidence type="ECO:0000313" key="3">
    <source>
        <dbReference type="EMBL" id="TXD93621.1"/>
    </source>
</evidence>
<dbReference type="InterPro" id="IPR018551">
    <property type="entry name" value="DUF2007"/>
</dbReference>
<evidence type="ECO:0000256" key="1">
    <source>
        <dbReference type="SAM" id="Phobius"/>
    </source>
</evidence>
<evidence type="ECO:0000259" key="2">
    <source>
        <dbReference type="Pfam" id="PF09413"/>
    </source>
</evidence>
<accession>A0A5C6ZXL8</accession>
<protein>
    <submittedName>
        <fullName evidence="3">DUF2007 domain-containing protein</fullName>
    </submittedName>
</protein>
<reference evidence="3 4" key="1">
    <citation type="submission" date="2019-08" db="EMBL/GenBank/DDBJ databases">
        <title>Genome sequence of Gillisia hiemivivida IC154 (type strain).</title>
        <authorList>
            <person name="Bowman J.P."/>
        </authorList>
    </citation>
    <scope>NUCLEOTIDE SEQUENCE [LARGE SCALE GENOMIC DNA]</scope>
    <source>
        <strain evidence="3 4">IC154</strain>
    </source>
</reference>
<dbReference type="Pfam" id="PF09413">
    <property type="entry name" value="DUF2007"/>
    <property type="match status" value="1"/>
</dbReference>
<name>A0A5C6ZXL8_9FLAO</name>
<keyword evidence="4" id="KW-1185">Reference proteome</keyword>
<feature type="transmembrane region" description="Helical" evidence="1">
    <location>
        <begin position="90"/>
        <end position="111"/>
    </location>
</feature>
<evidence type="ECO:0000313" key="4">
    <source>
        <dbReference type="Proteomes" id="UP000321367"/>
    </source>
</evidence>
<feature type="domain" description="DUF2007" evidence="2">
    <location>
        <begin position="4"/>
        <end position="69"/>
    </location>
</feature>
<dbReference type="EMBL" id="VORY01000009">
    <property type="protein sequence ID" value="TXD93621.1"/>
    <property type="molecule type" value="Genomic_DNA"/>
</dbReference>
<comment type="caution">
    <text evidence="3">The sequence shown here is derived from an EMBL/GenBank/DDBJ whole genome shotgun (WGS) entry which is preliminary data.</text>
</comment>
<keyword evidence="1" id="KW-0812">Transmembrane</keyword>
<gene>
    <name evidence="3" type="ORF">ES724_09345</name>
</gene>
<keyword evidence="1" id="KW-0472">Membrane</keyword>
<keyword evidence="1" id="KW-1133">Transmembrane helix</keyword>
<dbReference type="InterPro" id="IPR011322">
    <property type="entry name" value="N-reg_PII-like_a/b"/>
</dbReference>